<dbReference type="GO" id="GO:0042910">
    <property type="term" value="F:xenobiotic transmembrane transporter activity"/>
    <property type="evidence" value="ECO:0007669"/>
    <property type="project" value="InterPro"/>
</dbReference>
<feature type="transmembrane region" description="Helical" evidence="7">
    <location>
        <begin position="57"/>
        <end position="80"/>
    </location>
</feature>
<name>A0A235EKT2_9BURK</name>
<dbReference type="Pfam" id="PF01554">
    <property type="entry name" value="MatE"/>
    <property type="match status" value="2"/>
</dbReference>
<dbReference type="PANTHER" id="PTHR43549">
    <property type="entry name" value="MULTIDRUG RESISTANCE PROTEIN YPNP-RELATED"/>
    <property type="match status" value="1"/>
</dbReference>
<evidence type="ECO:0000256" key="7">
    <source>
        <dbReference type="SAM" id="Phobius"/>
    </source>
</evidence>
<feature type="transmembrane region" description="Helical" evidence="7">
    <location>
        <begin position="193"/>
        <end position="217"/>
    </location>
</feature>
<reference evidence="8 9" key="1">
    <citation type="submission" date="2017-07" db="EMBL/GenBank/DDBJ databases">
        <title>Acidovorax KNDSW TSA 6 genome sequence and assembly.</title>
        <authorList>
            <person name="Mayilraj S."/>
        </authorList>
    </citation>
    <scope>NUCLEOTIDE SEQUENCE [LARGE SCALE GENOMIC DNA]</scope>
    <source>
        <strain evidence="8 9">KNDSW-TSA6</strain>
    </source>
</reference>
<comment type="caution">
    <text evidence="8">The sequence shown here is derived from an EMBL/GenBank/DDBJ whole genome shotgun (WGS) entry which is preliminary data.</text>
</comment>
<evidence type="ECO:0000256" key="2">
    <source>
        <dbReference type="ARBA" id="ARBA00022448"/>
    </source>
</evidence>
<keyword evidence="3" id="KW-1003">Cell membrane</keyword>
<keyword evidence="6 7" id="KW-0472">Membrane</keyword>
<evidence type="ECO:0000256" key="4">
    <source>
        <dbReference type="ARBA" id="ARBA00022692"/>
    </source>
</evidence>
<evidence type="ECO:0000313" key="9">
    <source>
        <dbReference type="Proteomes" id="UP000215441"/>
    </source>
</evidence>
<feature type="transmembrane region" description="Helical" evidence="7">
    <location>
        <begin position="291"/>
        <end position="311"/>
    </location>
</feature>
<dbReference type="Proteomes" id="UP000215441">
    <property type="component" value="Unassembled WGS sequence"/>
</dbReference>
<keyword evidence="5 7" id="KW-1133">Transmembrane helix</keyword>
<keyword evidence="2" id="KW-0813">Transport</keyword>
<evidence type="ECO:0000313" key="8">
    <source>
        <dbReference type="EMBL" id="OYD49648.1"/>
    </source>
</evidence>
<evidence type="ECO:0000256" key="3">
    <source>
        <dbReference type="ARBA" id="ARBA00022475"/>
    </source>
</evidence>
<keyword evidence="9" id="KW-1185">Reference proteome</keyword>
<dbReference type="OrthoDB" id="9806302at2"/>
<feature type="transmembrane region" description="Helical" evidence="7">
    <location>
        <begin position="364"/>
        <end position="383"/>
    </location>
</feature>
<dbReference type="InterPro" id="IPR052031">
    <property type="entry name" value="Membrane_Transporter-Flippase"/>
</dbReference>
<feature type="transmembrane region" description="Helical" evidence="7">
    <location>
        <begin position="92"/>
        <end position="117"/>
    </location>
</feature>
<dbReference type="GO" id="GO:0005886">
    <property type="term" value="C:plasma membrane"/>
    <property type="evidence" value="ECO:0007669"/>
    <property type="project" value="UniProtKB-SubCell"/>
</dbReference>
<dbReference type="InterPro" id="IPR002528">
    <property type="entry name" value="MATE_fam"/>
</dbReference>
<comment type="subcellular location">
    <subcellularLocation>
        <location evidence="1">Cell inner membrane</location>
        <topology evidence="1">Multi-pass membrane protein</topology>
    </subcellularLocation>
</comment>
<dbReference type="PIRSF" id="PIRSF006603">
    <property type="entry name" value="DinF"/>
    <property type="match status" value="1"/>
</dbReference>
<dbReference type="PANTHER" id="PTHR43549:SF3">
    <property type="entry name" value="MULTIDRUG RESISTANCE PROTEIN YPNP-RELATED"/>
    <property type="match status" value="1"/>
</dbReference>
<feature type="transmembrane region" description="Helical" evidence="7">
    <location>
        <begin position="171"/>
        <end position="187"/>
    </location>
</feature>
<evidence type="ECO:0000256" key="6">
    <source>
        <dbReference type="ARBA" id="ARBA00023136"/>
    </source>
</evidence>
<proteinExistence type="predicted"/>
<dbReference type="InterPro" id="IPR048279">
    <property type="entry name" value="MdtK-like"/>
</dbReference>
<dbReference type="NCBIfam" id="TIGR00797">
    <property type="entry name" value="matE"/>
    <property type="match status" value="1"/>
</dbReference>
<gene>
    <name evidence="8" type="ORF">CBY09_11785</name>
</gene>
<protein>
    <submittedName>
        <fullName evidence="8">MATE family efflux transporter</fullName>
    </submittedName>
</protein>
<dbReference type="RefSeq" id="WP_094289748.1">
    <property type="nucleotide sequence ID" value="NZ_NOIG01000008.1"/>
</dbReference>
<sequence>MTGPAHPASPAPSLNRRFLVFLGPLVLTNMLQALTGTVNHIYVGRLLGAGPLAAVASFMPLFLLLSAFVFGLGTGASILVGQAVGARNHARLHAVAGTTLCAGLLLGLVLAALGMVAVQPLMRLLGTPADVLPQAVAYARGMMALFPVLFTSMLAAALLRGTGDTVTPLRALLVSLSVTVACAPPFIQGVPTLGLPALGILGGVAALLLATLCSLGYTAWHLRRRAHVLAPTRALLAQVRLDAALLQTLVRLGVPAGLFFITGSLADLGLLSLVNAHGSAATAAWGAASQVMSYVLFPAMAVAMASSVFAAQAIGAGQGQQLVAVTRTGMRMNLWLTGGLAVLVFAAAPWVVGLFVADARVIDIAASVLGITVWGAFFFGRASVYSGVMRASGTVLAPTLISLGCLACLIVPLGWVLGRQFGLVATWAAYPATYLCAMLLQGLYFHGVWRRQAVQRLV</sequence>
<evidence type="ECO:0000256" key="1">
    <source>
        <dbReference type="ARBA" id="ARBA00004429"/>
    </source>
</evidence>
<feature type="transmembrane region" description="Helical" evidence="7">
    <location>
        <begin position="249"/>
        <end position="271"/>
    </location>
</feature>
<feature type="transmembrane region" description="Helical" evidence="7">
    <location>
        <begin position="137"/>
        <end position="159"/>
    </location>
</feature>
<dbReference type="EMBL" id="NOIG01000008">
    <property type="protein sequence ID" value="OYD49648.1"/>
    <property type="molecule type" value="Genomic_DNA"/>
</dbReference>
<evidence type="ECO:0000256" key="5">
    <source>
        <dbReference type="ARBA" id="ARBA00022989"/>
    </source>
</evidence>
<feature type="transmembrane region" description="Helical" evidence="7">
    <location>
        <begin position="332"/>
        <end position="352"/>
    </location>
</feature>
<feature type="transmembrane region" description="Helical" evidence="7">
    <location>
        <begin position="427"/>
        <end position="449"/>
    </location>
</feature>
<organism evidence="8 9">
    <name type="scientific">Acidovorax kalamii</name>
    <dbReference type="NCBI Taxonomy" id="2004485"/>
    <lineage>
        <taxon>Bacteria</taxon>
        <taxon>Pseudomonadati</taxon>
        <taxon>Pseudomonadota</taxon>
        <taxon>Betaproteobacteria</taxon>
        <taxon>Burkholderiales</taxon>
        <taxon>Comamonadaceae</taxon>
        <taxon>Acidovorax</taxon>
    </lineage>
</organism>
<dbReference type="AlphaFoldDB" id="A0A235EKT2"/>
<accession>A0A235EKT2</accession>
<keyword evidence="4 7" id="KW-0812">Transmembrane</keyword>
<dbReference type="GO" id="GO:0015297">
    <property type="term" value="F:antiporter activity"/>
    <property type="evidence" value="ECO:0007669"/>
    <property type="project" value="InterPro"/>
</dbReference>
<feature type="transmembrane region" description="Helical" evidence="7">
    <location>
        <begin position="395"/>
        <end position="415"/>
    </location>
</feature>